<name>A0A423WG16_CYTCH</name>
<gene>
    <name evidence="1" type="ORF">VSDG_02302</name>
</gene>
<evidence type="ECO:0000313" key="2">
    <source>
        <dbReference type="Proteomes" id="UP000284375"/>
    </source>
</evidence>
<protein>
    <submittedName>
        <fullName evidence="1">Uncharacterized protein</fullName>
    </submittedName>
</protein>
<comment type="caution">
    <text evidence="1">The sequence shown here is derived from an EMBL/GenBank/DDBJ whole genome shotgun (WGS) entry which is preliminary data.</text>
</comment>
<sequence>MAGKGVLDSVPLPENVFDTPLRVYINSGDSGETPYHNLFRKFEAPDRQPGGISRVSLRDGIVHYQTGADLEADGWRFEVDREWLPKMINTIRPEHNTLCSATAQEAYAEWNKVFEDECPGDKLDILWPAHLVLARPFKQK</sequence>
<accession>A0A423WG16</accession>
<dbReference type="AlphaFoldDB" id="A0A423WG16"/>
<dbReference type="EMBL" id="LJZO01000005">
    <property type="protein sequence ID" value="ROW02369.1"/>
    <property type="molecule type" value="Genomic_DNA"/>
</dbReference>
<reference evidence="1 2" key="1">
    <citation type="submission" date="2015-09" db="EMBL/GenBank/DDBJ databases">
        <title>Host preference determinants of Valsa canker pathogens revealed by comparative genomics.</title>
        <authorList>
            <person name="Yin Z."/>
            <person name="Huang L."/>
        </authorList>
    </citation>
    <scope>NUCLEOTIDE SEQUENCE [LARGE SCALE GENOMIC DNA]</scope>
    <source>
        <strain evidence="1 2">YSFL</strain>
    </source>
</reference>
<dbReference type="STRING" id="252740.A0A423WG16"/>
<dbReference type="OrthoDB" id="10027013at2759"/>
<keyword evidence="2" id="KW-1185">Reference proteome</keyword>
<dbReference type="Proteomes" id="UP000284375">
    <property type="component" value="Unassembled WGS sequence"/>
</dbReference>
<evidence type="ECO:0000313" key="1">
    <source>
        <dbReference type="EMBL" id="ROW02369.1"/>
    </source>
</evidence>
<organism evidence="1 2">
    <name type="scientific">Cytospora chrysosperma</name>
    <name type="common">Cytospora canker fungus</name>
    <name type="synonym">Sphaeria chrysosperma</name>
    <dbReference type="NCBI Taxonomy" id="252740"/>
    <lineage>
        <taxon>Eukaryota</taxon>
        <taxon>Fungi</taxon>
        <taxon>Dikarya</taxon>
        <taxon>Ascomycota</taxon>
        <taxon>Pezizomycotina</taxon>
        <taxon>Sordariomycetes</taxon>
        <taxon>Sordariomycetidae</taxon>
        <taxon>Diaporthales</taxon>
        <taxon>Cytosporaceae</taxon>
        <taxon>Cytospora</taxon>
    </lineage>
</organism>
<proteinExistence type="predicted"/>